<dbReference type="EMBL" id="JBFNQN010000018">
    <property type="protein sequence ID" value="MEW9267464.1"/>
    <property type="molecule type" value="Genomic_DNA"/>
</dbReference>
<evidence type="ECO:0000256" key="1">
    <source>
        <dbReference type="SAM" id="MobiDB-lite"/>
    </source>
</evidence>
<proteinExistence type="predicted"/>
<evidence type="ECO:0000313" key="3">
    <source>
        <dbReference type="Proteomes" id="UP001555826"/>
    </source>
</evidence>
<dbReference type="RefSeq" id="WP_367640824.1">
    <property type="nucleotide sequence ID" value="NZ_JBFNQN010000018.1"/>
</dbReference>
<protein>
    <recommendedName>
        <fullName evidence="4">Rhodanese domain-containing protein</fullName>
    </recommendedName>
</protein>
<dbReference type="Proteomes" id="UP001555826">
    <property type="component" value="Unassembled WGS sequence"/>
</dbReference>
<accession>A0ABV3PCU2</accession>
<comment type="caution">
    <text evidence="2">The sequence shown here is derived from an EMBL/GenBank/DDBJ whole genome shotgun (WGS) entry which is preliminary data.</text>
</comment>
<keyword evidence="3" id="KW-1185">Reference proteome</keyword>
<reference evidence="2 3" key="1">
    <citation type="submission" date="2024-07" db="EMBL/GenBank/DDBJ databases">
        <authorList>
            <person name="Thanompreechachai J."/>
            <person name="Duangmal K."/>
        </authorList>
    </citation>
    <scope>NUCLEOTIDE SEQUENCE [LARGE SCALE GENOMIC DNA]</scope>
    <source>
        <strain evidence="2 3">KCTC 19886</strain>
    </source>
</reference>
<gene>
    <name evidence="2" type="ORF">AB1207_22190</name>
</gene>
<feature type="region of interest" description="Disordered" evidence="1">
    <location>
        <begin position="1"/>
        <end position="21"/>
    </location>
</feature>
<name>A0ABV3PCU2_9ACTN</name>
<organism evidence="2 3">
    <name type="scientific">Kineococcus endophyticus</name>
    <dbReference type="NCBI Taxonomy" id="1181883"/>
    <lineage>
        <taxon>Bacteria</taxon>
        <taxon>Bacillati</taxon>
        <taxon>Actinomycetota</taxon>
        <taxon>Actinomycetes</taxon>
        <taxon>Kineosporiales</taxon>
        <taxon>Kineosporiaceae</taxon>
        <taxon>Kineococcus</taxon>
    </lineage>
</organism>
<sequence length="125" mass="12941">MPTPHAVHALEGQPEATGADETAGGGVVVALTGLPSALRLAADGAVLLDLRAPSERAGSPVQHTVTVETCRLGEQADLSEPADRVDVVQATSARWVILLGGDHAQQQTVLRDLPHDCPVLLVVDC</sequence>
<evidence type="ECO:0000313" key="2">
    <source>
        <dbReference type="EMBL" id="MEW9267464.1"/>
    </source>
</evidence>
<evidence type="ECO:0008006" key="4">
    <source>
        <dbReference type="Google" id="ProtNLM"/>
    </source>
</evidence>